<dbReference type="RefSeq" id="WP_075029458.1">
    <property type="nucleotide sequence ID" value="NZ_FONR01000009.1"/>
</dbReference>
<reference evidence="1 2" key="1">
    <citation type="submission" date="2016-10" db="EMBL/GenBank/DDBJ databases">
        <authorList>
            <person name="de Groot N.N."/>
        </authorList>
    </citation>
    <scope>NUCLEOTIDE SEQUENCE [LARGE SCALE GENOMIC DNA]</scope>
    <source>
        <strain evidence="1 2">OK461</strain>
    </source>
</reference>
<dbReference type="Pfam" id="PF19473">
    <property type="entry name" value="DUF6010"/>
    <property type="match status" value="1"/>
</dbReference>
<evidence type="ECO:0000313" key="2">
    <source>
        <dbReference type="Proteomes" id="UP000181942"/>
    </source>
</evidence>
<name>A0A1I2K651_9ACTN</name>
<protein>
    <recommendedName>
        <fullName evidence="3">Integral membrane protein</fullName>
    </recommendedName>
</protein>
<dbReference type="EMBL" id="FONR01000009">
    <property type="protein sequence ID" value="SFF60396.1"/>
    <property type="molecule type" value="Genomic_DNA"/>
</dbReference>
<evidence type="ECO:0008006" key="3">
    <source>
        <dbReference type="Google" id="ProtNLM"/>
    </source>
</evidence>
<evidence type="ECO:0000313" key="1">
    <source>
        <dbReference type="EMBL" id="SFF60396.1"/>
    </source>
</evidence>
<organism evidence="1 2">
    <name type="scientific">Streptomyces mirabilis</name>
    <dbReference type="NCBI Taxonomy" id="68239"/>
    <lineage>
        <taxon>Bacteria</taxon>
        <taxon>Bacillati</taxon>
        <taxon>Actinomycetota</taxon>
        <taxon>Actinomycetes</taxon>
        <taxon>Kitasatosporales</taxon>
        <taxon>Streptomycetaceae</taxon>
        <taxon>Streptomyces</taxon>
    </lineage>
</organism>
<gene>
    <name evidence="1" type="ORF">SAMN02787118_109200</name>
</gene>
<accession>A0A1I2K651</accession>
<dbReference type="AlphaFoldDB" id="A0A1I2K651"/>
<proteinExistence type="predicted"/>
<sequence>MLFVAPVLIGVLYAFLMSLLREPTRRRFNAIMVAGAGAAYLSSGSFGAWEFVFTAAVTYCAYRGLDSYVWIGIAWLLHTAWDALHYLRGAPIIPFATHSSLGCAICDPVIALWCLRGGPSLPTLIGSWFSKRPASLTDDASPNDASPA</sequence>
<dbReference type="InterPro" id="IPR046052">
    <property type="entry name" value="DUF6010"/>
</dbReference>
<dbReference type="Proteomes" id="UP000181942">
    <property type="component" value="Unassembled WGS sequence"/>
</dbReference>